<keyword evidence="4" id="KW-1133">Transmembrane helix</keyword>
<dbReference type="InterPro" id="IPR002889">
    <property type="entry name" value="WSC_carb-bd"/>
</dbReference>
<evidence type="ECO:0000313" key="9">
    <source>
        <dbReference type="Proteomes" id="UP000596742"/>
    </source>
</evidence>
<dbReference type="OrthoDB" id="6151979at2759"/>
<keyword evidence="2" id="KW-0812">Transmembrane</keyword>
<evidence type="ECO:0000256" key="2">
    <source>
        <dbReference type="ARBA" id="ARBA00022692"/>
    </source>
</evidence>
<keyword evidence="9" id="KW-1185">Reference proteome</keyword>
<feature type="domain" description="WSC" evidence="7">
    <location>
        <begin position="51"/>
        <end position="141"/>
    </location>
</feature>
<evidence type="ECO:0000313" key="8">
    <source>
        <dbReference type="EMBL" id="VDI27344.1"/>
    </source>
</evidence>
<comment type="subcellular location">
    <subcellularLocation>
        <location evidence="1">Membrane</location>
        <topology evidence="1">Single-pass membrane protein</topology>
    </subcellularLocation>
</comment>
<comment type="caution">
    <text evidence="8">The sequence shown here is derived from an EMBL/GenBank/DDBJ whole genome shotgun (WGS) entry which is preliminary data.</text>
</comment>
<reference evidence="8" key="1">
    <citation type="submission" date="2018-11" db="EMBL/GenBank/DDBJ databases">
        <authorList>
            <person name="Alioto T."/>
            <person name="Alioto T."/>
        </authorList>
    </citation>
    <scope>NUCLEOTIDE SEQUENCE</scope>
</reference>
<gene>
    <name evidence="8" type="ORF">MGAL_10B075285</name>
</gene>
<protein>
    <recommendedName>
        <fullName evidence="7">WSC domain-containing protein</fullName>
    </recommendedName>
</protein>
<evidence type="ECO:0000256" key="6">
    <source>
        <dbReference type="ARBA" id="ARBA00023180"/>
    </source>
</evidence>
<keyword evidence="6" id="KW-0325">Glycoprotein</keyword>
<dbReference type="GO" id="GO:0005886">
    <property type="term" value="C:plasma membrane"/>
    <property type="evidence" value="ECO:0007669"/>
    <property type="project" value="TreeGrafter"/>
</dbReference>
<name>A0A8B6DZ48_MYTGA</name>
<sequence>MKQQLKLKNKINGINQRQPQMRKDIMTSLLFIVFCLVTVASSNPYQNSGHYTGYVGCFVDDANRLLKYRIQFLHQITLAKCRHHCWGYKYLGLQARDFCLCGNSLYRPAYPQASELQCNSPCAGEYNRMCGADWRNSIYKV</sequence>
<dbReference type="Pfam" id="PF01822">
    <property type="entry name" value="WSC"/>
    <property type="match status" value="1"/>
</dbReference>
<evidence type="ECO:0000256" key="5">
    <source>
        <dbReference type="ARBA" id="ARBA00023136"/>
    </source>
</evidence>
<dbReference type="PANTHER" id="PTHR24269">
    <property type="entry name" value="KREMEN PROTEIN"/>
    <property type="match status" value="1"/>
</dbReference>
<evidence type="ECO:0000256" key="3">
    <source>
        <dbReference type="ARBA" id="ARBA00022729"/>
    </source>
</evidence>
<evidence type="ECO:0000256" key="1">
    <source>
        <dbReference type="ARBA" id="ARBA00004167"/>
    </source>
</evidence>
<keyword evidence="5" id="KW-0472">Membrane</keyword>
<evidence type="ECO:0000256" key="4">
    <source>
        <dbReference type="ARBA" id="ARBA00022989"/>
    </source>
</evidence>
<dbReference type="AlphaFoldDB" id="A0A8B6DZ48"/>
<accession>A0A8B6DZ48</accession>
<proteinExistence type="predicted"/>
<dbReference type="EMBL" id="UYJE01004348">
    <property type="protein sequence ID" value="VDI27344.1"/>
    <property type="molecule type" value="Genomic_DNA"/>
</dbReference>
<keyword evidence="3" id="KW-0732">Signal</keyword>
<dbReference type="SMART" id="SM00321">
    <property type="entry name" value="WSC"/>
    <property type="match status" value="1"/>
</dbReference>
<dbReference type="Proteomes" id="UP000596742">
    <property type="component" value="Unassembled WGS sequence"/>
</dbReference>
<dbReference type="PANTHER" id="PTHR24269:SF16">
    <property type="entry name" value="PROTEIN SLG1"/>
    <property type="match status" value="1"/>
</dbReference>
<organism evidence="8 9">
    <name type="scientific">Mytilus galloprovincialis</name>
    <name type="common">Mediterranean mussel</name>
    <dbReference type="NCBI Taxonomy" id="29158"/>
    <lineage>
        <taxon>Eukaryota</taxon>
        <taxon>Metazoa</taxon>
        <taxon>Spiralia</taxon>
        <taxon>Lophotrochozoa</taxon>
        <taxon>Mollusca</taxon>
        <taxon>Bivalvia</taxon>
        <taxon>Autobranchia</taxon>
        <taxon>Pteriomorphia</taxon>
        <taxon>Mytilida</taxon>
        <taxon>Mytiloidea</taxon>
        <taxon>Mytilidae</taxon>
        <taxon>Mytilinae</taxon>
        <taxon>Mytilus</taxon>
    </lineage>
</organism>
<dbReference type="InterPro" id="IPR051836">
    <property type="entry name" value="Kremen_rcpt"/>
</dbReference>
<evidence type="ECO:0000259" key="7">
    <source>
        <dbReference type="PROSITE" id="PS51212"/>
    </source>
</evidence>
<dbReference type="PROSITE" id="PS51212">
    <property type="entry name" value="WSC"/>
    <property type="match status" value="1"/>
</dbReference>